<evidence type="ECO:0000313" key="1">
    <source>
        <dbReference type="EMBL" id="KHE93506.1"/>
    </source>
</evidence>
<evidence type="ECO:0000313" key="2">
    <source>
        <dbReference type="Proteomes" id="UP000030652"/>
    </source>
</evidence>
<gene>
    <name evidence="1" type="ORF">SCABRO_00725</name>
</gene>
<sequence>MNPPLLYTIKWECSLYYLPWEKHRIFAMEYYDVLFEFNLREERKRLENGIVGDTIHHHAYSRFETVKYKDGREQKKSQSKLTKKCRCQDRDKCDMIWY</sequence>
<accession>A0A0B0ENC5</accession>
<reference evidence="1 2" key="1">
    <citation type="submission" date="2014-10" db="EMBL/GenBank/DDBJ databases">
        <title>Draft genome of anammox bacterium scalindua brodae, obtained using differential coverage binning of sequence data from two enrichment reactors.</title>
        <authorList>
            <person name="Speth D.R."/>
            <person name="Russ L."/>
            <person name="Kartal B."/>
            <person name="Op den Camp H.J."/>
            <person name="Dutilh B.E."/>
            <person name="Jetten M.S."/>
        </authorList>
    </citation>
    <scope>NUCLEOTIDE SEQUENCE [LARGE SCALE GENOMIC DNA]</scope>
    <source>
        <strain evidence="1">RU1</strain>
    </source>
</reference>
<comment type="caution">
    <text evidence="1">The sequence shown here is derived from an EMBL/GenBank/DDBJ whole genome shotgun (WGS) entry which is preliminary data.</text>
</comment>
<proteinExistence type="predicted"/>
<dbReference type="Proteomes" id="UP000030652">
    <property type="component" value="Unassembled WGS sequence"/>
</dbReference>
<name>A0A0B0ENC5_9BACT</name>
<protein>
    <submittedName>
        <fullName evidence="1">Uncharacterized protein</fullName>
    </submittedName>
</protein>
<organism evidence="1 2">
    <name type="scientific">Candidatus Scalindua brodae</name>
    <dbReference type="NCBI Taxonomy" id="237368"/>
    <lineage>
        <taxon>Bacteria</taxon>
        <taxon>Pseudomonadati</taxon>
        <taxon>Planctomycetota</taxon>
        <taxon>Candidatus Brocadiia</taxon>
        <taxon>Candidatus Brocadiales</taxon>
        <taxon>Candidatus Scalinduaceae</taxon>
        <taxon>Candidatus Scalindua</taxon>
    </lineage>
</organism>
<dbReference type="EMBL" id="JRYO01000053">
    <property type="protein sequence ID" value="KHE93506.1"/>
    <property type="molecule type" value="Genomic_DNA"/>
</dbReference>
<dbReference type="AlphaFoldDB" id="A0A0B0ENC5"/>